<dbReference type="InterPro" id="IPR003737">
    <property type="entry name" value="GlcNAc_PI_deacetylase-related"/>
</dbReference>
<feature type="signal peptide" evidence="1">
    <location>
        <begin position="1"/>
        <end position="21"/>
    </location>
</feature>
<dbReference type="Pfam" id="PF02585">
    <property type="entry name" value="PIG-L"/>
    <property type="match status" value="1"/>
</dbReference>
<reference evidence="3 4" key="1">
    <citation type="submission" date="2024-02" db="EMBL/GenBank/DDBJ databases">
        <title>A novel Gemmatimonadota bacterium.</title>
        <authorList>
            <person name="Du Z.-J."/>
            <person name="Ye Y.-Q."/>
        </authorList>
    </citation>
    <scope>NUCLEOTIDE SEQUENCE [LARGE SCALE GENOMIC DNA]</scope>
    <source>
        <strain evidence="3 4">DH-20</strain>
    </source>
</reference>
<keyword evidence="1" id="KW-0732">Signal</keyword>
<organism evidence="3 4">
    <name type="scientific">Gaopeijia maritima</name>
    <dbReference type="NCBI Taxonomy" id="3119007"/>
    <lineage>
        <taxon>Bacteria</taxon>
        <taxon>Pseudomonadati</taxon>
        <taxon>Gemmatimonadota</taxon>
        <taxon>Longimicrobiia</taxon>
        <taxon>Gaopeijiales</taxon>
        <taxon>Gaopeijiaceae</taxon>
        <taxon>Gaopeijia</taxon>
    </lineage>
</organism>
<sequence length="883" mass="97456">MRRTILALFLAALMMPSSAEAQLEPIELDQGATGLALVLRQLAAGASYMEVTAHPDDENNGLLVMLNRGRGLRTALLTVTRGDGGQNEIGPEILDALGILRSAELMAMHRIDGAEQYFTRAYEFGYSFSVEETLEKWGKEEILADVVKIIRTERPDVVTHLPTTGEGGGQHHQTSARLAREAFEAAADPNRFPEQLADGLRPWQVLKMYERFGGMGFGGASEAGAGVVRMNTGVYDPVLGRTYAQMGAEARSMHRCQSMSQMRGLPGEAISFWFLENSVLDSDGTESDIFEGVEMGLDRLLDFVRGEEDAAGFFIEGLAELKSHVVRATEAYDALEPWQTLPGLRDGITTVRELRAAVAASALSDDAKHDLEHRLALKEEQFGRALALAHGVAVETVAEAGEVVPGSTFDVNFVVANQSPEPIGVTGVEVITPAGWSVQNESGSAVGQLGAGERVQSNFAVRVADDADYSRPFWERNYEVDRYDIHDESSLGLPFAPAPVHARLTFRSGDVDVVVEEPVQYRYAGEWVGTEKQQRITVLPTLSVNVSPRVVVYPVGAESREISVEIIYKGDEPAEGSLRLDVPAGWNVTPAQAPLRFARKGEAAVVQFEVAAPADVEVNEFTVDAVATMNGQEYAEGYQTIDYHHIEKRYIFRSSRATVETLDIRVAPVSVGYVMGAGDDVPSAIQQLGLDVTMLDEEALAEGDLSQYDIIVTGVRAYLTRQDLRAYNQRLIDYVEQGGTVLVQYNKFEFNDAQWGPYPIEVGRDRVTVEEAPMRILDPTHPVFTYPNTVTENDWNDWIQERGTYFIGEMDDRYVDLLASEDPWEYNAGEKRGILVETRHGEGRWMYTGLGFFRQLPEGVSDAYKFFANILSLPQAQNRPISQ</sequence>
<accession>A0ABU9E5Q3</accession>
<dbReference type="Pfam" id="PF10633">
    <property type="entry name" value="NPCBM_assoc"/>
    <property type="match status" value="1"/>
</dbReference>
<feature type="domain" description="Alpha-galactosidase NEW3" evidence="2">
    <location>
        <begin position="404"/>
        <end position="470"/>
    </location>
</feature>
<dbReference type="SUPFAM" id="SSF102588">
    <property type="entry name" value="LmbE-like"/>
    <property type="match status" value="1"/>
</dbReference>
<feature type="chain" id="PRO_5046434862" evidence="1">
    <location>
        <begin position="22"/>
        <end position="883"/>
    </location>
</feature>
<comment type="caution">
    <text evidence="3">The sequence shown here is derived from an EMBL/GenBank/DDBJ whole genome shotgun (WGS) entry which is preliminary data.</text>
</comment>
<evidence type="ECO:0000259" key="2">
    <source>
        <dbReference type="Pfam" id="PF10633"/>
    </source>
</evidence>
<dbReference type="Proteomes" id="UP001484239">
    <property type="component" value="Unassembled WGS sequence"/>
</dbReference>
<dbReference type="InterPro" id="IPR018905">
    <property type="entry name" value="A-galactase_NEW3"/>
</dbReference>
<gene>
    <name evidence="3" type="ORF">WI372_03505</name>
</gene>
<dbReference type="Gene3D" id="3.40.50.880">
    <property type="match status" value="1"/>
</dbReference>
<keyword evidence="4" id="KW-1185">Reference proteome</keyword>
<name>A0ABU9E5Q3_9BACT</name>
<protein>
    <submittedName>
        <fullName evidence="3">PIG-L family deacetylase</fullName>
    </submittedName>
</protein>
<dbReference type="CDD" id="cd03143">
    <property type="entry name" value="A4_beta-galactosidase_middle_domain"/>
    <property type="match status" value="1"/>
</dbReference>
<dbReference type="InterPro" id="IPR024078">
    <property type="entry name" value="LmbE-like_dom_sf"/>
</dbReference>
<evidence type="ECO:0000313" key="3">
    <source>
        <dbReference type="EMBL" id="MEK9500051.1"/>
    </source>
</evidence>
<dbReference type="RefSeq" id="WP_405277718.1">
    <property type="nucleotide sequence ID" value="NZ_JBBHLI010000001.1"/>
</dbReference>
<dbReference type="SUPFAM" id="SSF52317">
    <property type="entry name" value="Class I glutamine amidotransferase-like"/>
    <property type="match status" value="1"/>
</dbReference>
<evidence type="ECO:0000313" key="4">
    <source>
        <dbReference type="Proteomes" id="UP001484239"/>
    </source>
</evidence>
<dbReference type="Gene3D" id="3.40.50.10320">
    <property type="entry name" value="LmbE-like"/>
    <property type="match status" value="1"/>
</dbReference>
<evidence type="ECO:0000256" key="1">
    <source>
        <dbReference type="SAM" id="SignalP"/>
    </source>
</evidence>
<dbReference type="InterPro" id="IPR029062">
    <property type="entry name" value="Class_I_gatase-like"/>
</dbReference>
<proteinExistence type="predicted"/>
<dbReference type="EMBL" id="JBBHLI010000001">
    <property type="protein sequence ID" value="MEK9500051.1"/>
    <property type="molecule type" value="Genomic_DNA"/>
</dbReference>